<dbReference type="Pfam" id="PF01242">
    <property type="entry name" value="PTPS"/>
    <property type="match status" value="1"/>
</dbReference>
<evidence type="ECO:0000256" key="7">
    <source>
        <dbReference type="ARBA" id="ARBA00048807"/>
    </source>
</evidence>
<dbReference type="InterPro" id="IPR007115">
    <property type="entry name" value="6-PTP_synth/QueD"/>
</dbReference>
<dbReference type="EMBL" id="CAJNOB010000004">
    <property type="protein sequence ID" value="CAF0692442.1"/>
    <property type="molecule type" value="Genomic_DNA"/>
</dbReference>
<evidence type="ECO:0000256" key="1">
    <source>
        <dbReference type="ARBA" id="ARBA00005061"/>
    </source>
</evidence>
<feature type="binding site" evidence="10">
    <location>
        <position position="49"/>
    </location>
    <ligand>
        <name>Zn(2+)</name>
        <dbReference type="ChEBI" id="CHEBI:29105"/>
    </ligand>
</feature>
<evidence type="ECO:0000256" key="5">
    <source>
        <dbReference type="ARBA" id="ARBA00022833"/>
    </source>
</evidence>
<dbReference type="GO" id="GO:0046872">
    <property type="term" value="F:metal ion binding"/>
    <property type="evidence" value="ECO:0007669"/>
    <property type="project" value="UniProtKB-KW"/>
</dbReference>
<evidence type="ECO:0000313" key="11">
    <source>
        <dbReference type="EMBL" id="CAF0692442.1"/>
    </source>
</evidence>
<accession>A0A8J2BK93</accession>
<feature type="active site" description="Proton acceptor" evidence="9">
    <location>
        <position position="45"/>
    </location>
</feature>
<name>A0A8J2BK93_9BACT</name>
<dbReference type="InterPro" id="IPR038418">
    <property type="entry name" value="6-PTP_synth/QueD_sf"/>
</dbReference>
<comment type="catalytic activity">
    <reaction evidence="7 8">
        <text>7,8-dihydroneopterin 3'-triphosphate + H2O = 6-carboxy-5,6,7,8-tetrahydropterin + triphosphate + acetaldehyde + 2 H(+)</text>
        <dbReference type="Rhea" id="RHEA:27966"/>
        <dbReference type="ChEBI" id="CHEBI:15343"/>
        <dbReference type="ChEBI" id="CHEBI:15377"/>
        <dbReference type="ChEBI" id="CHEBI:15378"/>
        <dbReference type="ChEBI" id="CHEBI:18036"/>
        <dbReference type="ChEBI" id="CHEBI:58462"/>
        <dbReference type="ChEBI" id="CHEBI:61032"/>
        <dbReference type="EC" id="4.1.2.50"/>
    </reaction>
</comment>
<feature type="active site" description="Charge relay system" evidence="9">
    <location>
        <position position="128"/>
    </location>
</feature>
<comment type="cofactor">
    <cofactor evidence="8 10">
        <name>Zn(2+)</name>
        <dbReference type="ChEBI" id="CHEBI:29105"/>
    </cofactor>
    <text evidence="8 10">Binds 1 zinc ion per subunit.</text>
</comment>
<evidence type="ECO:0000256" key="8">
    <source>
        <dbReference type="PIRNR" id="PIRNR006113"/>
    </source>
</evidence>
<sequence length="140" mass="15894">MCEACFLARNAFLFQGGKTLKVILAKDFEFEAAQWLPSFPEGHHCRRIHGHSFRVTVAVSGPVDPVTGILYDHARISEAVEPLIALLDHRVLNEIAGLENPSMERLAAWFWERLFPQLPGLYEIVIQETSKTRCIYRGDT</sequence>
<dbReference type="AlphaFoldDB" id="A0A8J2BK93"/>
<keyword evidence="8" id="KW-0671">Queuosine biosynthesis</keyword>
<keyword evidence="5 8" id="KW-0862">Zinc</keyword>
<evidence type="ECO:0000313" key="12">
    <source>
        <dbReference type="Proteomes" id="UP000663859"/>
    </source>
</evidence>
<dbReference type="GO" id="GO:0008616">
    <property type="term" value="P:tRNA queuosine(34) biosynthetic process"/>
    <property type="evidence" value="ECO:0007669"/>
    <property type="project" value="UniProtKB-KW"/>
</dbReference>
<evidence type="ECO:0000256" key="10">
    <source>
        <dbReference type="PIRSR" id="PIRSR006113-2"/>
    </source>
</evidence>
<comment type="similarity">
    <text evidence="2 8">Belongs to the PTPS family. QueD subfamily.</text>
</comment>
<keyword evidence="12" id="KW-1185">Reference proteome</keyword>
<feature type="active site" description="Charge relay system" evidence="9">
    <location>
        <position position="89"/>
    </location>
</feature>
<dbReference type="SUPFAM" id="SSF55620">
    <property type="entry name" value="Tetrahydrobiopterin biosynthesis enzymes-like"/>
    <property type="match status" value="1"/>
</dbReference>
<evidence type="ECO:0000256" key="9">
    <source>
        <dbReference type="PIRSR" id="PIRSR006113-1"/>
    </source>
</evidence>
<reference evidence="11" key="1">
    <citation type="submission" date="2021-02" db="EMBL/GenBank/DDBJ databases">
        <authorList>
            <person name="Cremers G."/>
            <person name="Picone N."/>
        </authorList>
    </citation>
    <scope>NUCLEOTIDE SEQUENCE</scope>
    <source>
        <strain evidence="11">PQ17</strain>
    </source>
</reference>
<organism evidence="11 12">
    <name type="scientific">Candidatus Methylacidithermus pantelleriae</name>
    <dbReference type="NCBI Taxonomy" id="2744239"/>
    <lineage>
        <taxon>Bacteria</taxon>
        <taxon>Pseudomonadati</taxon>
        <taxon>Verrucomicrobiota</taxon>
        <taxon>Methylacidiphilae</taxon>
        <taxon>Methylacidiphilales</taxon>
        <taxon>Methylacidiphilaceae</taxon>
        <taxon>Candidatus Methylacidithermus</taxon>
    </lineage>
</organism>
<feature type="binding site" evidence="10">
    <location>
        <position position="51"/>
    </location>
    <ligand>
        <name>Zn(2+)</name>
        <dbReference type="ChEBI" id="CHEBI:29105"/>
    </ligand>
</feature>
<keyword evidence="6 8" id="KW-0456">Lyase</keyword>
<evidence type="ECO:0000256" key="6">
    <source>
        <dbReference type="ARBA" id="ARBA00023239"/>
    </source>
</evidence>
<keyword evidence="4 8" id="KW-0479">Metal-binding</keyword>
<dbReference type="Gene3D" id="3.30.479.10">
    <property type="entry name" value="6-pyruvoyl tetrahydropterin synthase/QueD"/>
    <property type="match status" value="1"/>
</dbReference>
<dbReference type="Proteomes" id="UP000663859">
    <property type="component" value="Unassembled WGS sequence"/>
</dbReference>
<dbReference type="GO" id="GO:0070497">
    <property type="term" value="F:6-carboxytetrahydropterin synthase activity"/>
    <property type="evidence" value="ECO:0007669"/>
    <property type="project" value="UniProtKB-EC"/>
</dbReference>
<evidence type="ECO:0000256" key="4">
    <source>
        <dbReference type="ARBA" id="ARBA00022723"/>
    </source>
</evidence>
<evidence type="ECO:0000256" key="2">
    <source>
        <dbReference type="ARBA" id="ARBA00008900"/>
    </source>
</evidence>
<proteinExistence type="inferred from homology"/>
<dbReference type="UniPathway" id="UPA00391"/>
<protein>
    <recommendedName>
        <fullName evidence="3 8">6-carboxy-5,6,7,8-tetrahydropterin synthase</fullName>
        <ecNumber evidence="8">4.-.-.-</ecNumber>
    </recommendedName>
</protein>
<comment type="pathway">
    <text evidence="1 8">Purine metabolism; 7-cyano-7-deazaguanine biosynthesis.</text>
</comment>
<comment type="caution">
    <text evidence="11">The sequence shown here is derived from an EMBL/GenBank/DDBJ whole genome shotgun (WGS) entry which is preliminary data.</text>
</comment>
<dbReference type="PANTHER" id="PTHR12589">
    <property type="entry name" value="PYRUVOYL TETRAHYDROBIOPTERIN SYNTHASE"/>
    <property type="match status" value="1"/>
</dbReference>
<evidence type="ECO:0000256" key="3">
    <source>
        <dbReference type="ARBA" id="ARBA00018141"/>
    </source>
</evidence>
<dbReference type="PIRSF" id="PIRSF006113">
    <property type="entry name" value="PTP_synth"/>
    <property type="match status" value="1"/>
</dbReference>
<dbReference type="PANTHER" id="PTHR12589:SF7">
    <property type="entry name" value="6-PYRUVOYL TETRAHYDROBIOPTERIN SYNTHASE"/>
    <property type="match status" value="1"/>
</dbReference>
<dbReference type="EC" id="4.-.-.-" evidence="8"/>
<gene>
    <name evidence="11" type="primary">queD</name>
    <name evidence="11" type="ORF">MPNT_120019</name>
</gene>